<dbReference type="EMBL" id="PJQM01000420">
    <property type="protein sequence ID" value="RCI05311.1"/>
    <property type="molecule type" value="Genomic_DNA"/>
</dbReference>
<evidence type="ECO:0000256" key="10">
    <source>
        <dbReference type="ARBA" id="ARBA00022694"/>
    </source>
</evidence>
<comment type="catalytic activity">
    <reaction evidence="11 12">
        <text>uridine(44) in tRNA(Ser) + S-adenosyl-L-methionine = 2'-O-methyluridine(44) in tRNA(Ser) + S-adenosyl-L-homocysteine + H(+)</text>
        <dbReference type="Rhea" id="RHEA:43100"/>
        <dbReference type="Rhea" id="RHEA-COMP:10339"/>
        <dbReference type="Rhea" id="RHEA-COMP:10340"/>
        <dbReference type="ChEBI" id="CHEBI:15378"/>
        <dbReference type="ChEBI" id="CHEBI:57856"/>
        <dbReference type="ChEBI" id="CHEBI:59789"/>
        <dbReference type="ChEBI" id="CHEBI:65315"/>
        <dbReference type="ChEBI" id="CHEBI:74478"/>
        <dbReference type="EC" id="2.1.1.211"/>
    </reaction>
</comment>
<evidence type="ECO:0000256" key="9">
    <source>
        <dbReference type="ARBA" id="ARBA00022691"/>
    </source>
</evidence>
<evidence type="ECO:0000256" key="13">
    <source>
        <dbReference type="SAM" id="MobiDB-lite"/>
    </source>
</evidence>
<dbReference type="Gene3D" id="3.40.50.150">
    <property type="entry name" value="Vaccinia Virus protein VP39"/>
    <property type="match status" value="1"/>
</dbReference>
<keyword evidence="8 12" id="KW-0808">Transferase</keyword>
<protein>
    <recommendedName>
        <fullName evidence="5 12">tRNA (uracil-O(2)-)-methyltransferase</fullName>
        <ecNumber evidence="4 12">2.1.1.211</ecNumber>
    </recommendedName>
</protein>
<evidence type="ECO:0000256" key="5">
    <source>
        <dbReference type="ARBA" id="ARBA00017788"/>
    </source>
</evidence>
<sequence>MIDPQRFFEQFDPSLYFVDPKPSSLEGCFIIAEQIVPSGRQAFSKTIKRWTLEPQFAIPPIDKAEIKSTLENNNVEIVVRALIPKRKTKDAVLNEKVEWMETDQESRVMYTPMVETKQDIPYYYPKVKSYSFVYTFAQEEEQVDQDTGLLRLEIMPFDSKEAAVTDPKMQYALKTILHKLFKWCIQARLGYKKKAHHDVLVPKETYQSMYQYLKTKYGPHLVSHWTEKTDPKKFVYEDIAIASYLICLWKEEEAKTKRAQTFIDLGCGNGLLTFLLVSEGYEGYGLDIADRKIWTSLCKTKDMLRVKTLYPAKASFPGTDWLIGNHADELVPWIPIIAQKSGENCKFMIIPCCFYGLDGTRSLSLSPTEGKYRAYTDYIKDIASQAGFACEEDYLRIPSTKNIAILGRTRKQDVQGNQLTQSIAVASEAFVPRKTDREKEKTRQEACKKLKTG</sequence>
<dbReference type="InterPro" id="IPR011671">
    <property type="entry name" value="tRNA_uracil_MeTrfase"/>
</dbReference>
<comment type="function">
    <text evidence="12">Adenosyl-L-methionine (AdoMet)-dependent tRNA (uracil-O(2)-)-methyltransferase.</text>
</comment>
<evidence type="ECO:0000256" key="12">
    <source>
        <dbReference type="RuleBase" id="RU368004"/>
    </source>
</evidence>
<dbReference type="GO" id="GO:0030488">
    <property type="term" value="P:tRNA methylation"/>
    <property type="evidence" value="ECO:0007669"/>
    <property type="project" value="UniProtKB-UniRule"/>
</dbReference>
<evidence type="ECO:0000256" key="11">
    <source>
        <dbReference type="ARBA" id="ARBA00047957"/>
    </source>
</evidence>
<comment type="caution">
    <text evidence="14">The sequence shown here is derived from an EMBL/GenBank/DDBJ whole genome shotgun (WGS) entry which is preliminary data.</text>
</comment>
<evidence type="ECO:0000313" key="14">
    <source>
        <dbReference type="EMBL" id="RCI05311.1"/>
    </source>
</evidence>
<feature type="region of interest" description="Disordered" evidence="13">
    <location>
        <begin position="434"/>
        <end position="453"/>
    </location>
</feature>
<evidence type="ECO:0000256" key="4">
    <source>
        <dbReference type="ARBA" id="ARBA00012795"/>
    </source>
</evidence>
<dbReference type="Pfam" id="PF07757">
    <property type="entry name" value="AdoMet_MTase"/>
    <property type="match status" value="1"/>
</dbReference>
<keyword evidence="15" id="KW-1185">Reference proteome</keyword>
<keyword evidence="9 12" id="KW-0949">S-adenosyl-L-methionine</keyword>
<dbReference type="InterPro" id="IPR029063">
    <property type="entry name" value="SAM-dependent_MTases_sf"/>
</dbReference>
<dbReference type="GO" id="GO:0141101">
    <property type="term" value="F:tRNA(Ser) (uridine(44)-2'-O-)-methyltransferase activity"/>
    <property type="evidence" value="ECO:0007669"/>
    <property type="project" value="UniProtKB-EC"/>
</dbReference>
<evidence type="ECO:0000313" key="15">
    <source>
        <dbReference type="Proteomes" id="UP000253551"/>
    </source>
</evidence>
<dbReference type="Proteomes" id="UP000253551">
    <property type="component" value="Unassembled WGS sequence"/>
</dbReference>
<comment type="function">
    <text evidence="1">Probable adenosyl-L-methionine (AdoMet)-dependent tRNA (uracil-O(2)-)-methyltransferase.</text>
</comment>
<dbReference type="STRING" id="4846.A0A367KSZ2"/>
<dbReference type="OrthoDB" id="10047021at2759"/>
<evidence type="ECO:0000256" key="3">
    <source>
        <dbReference type="ARBA" id="ARBA00009056"/>
    </source>
</evidence>
<dbReference type="PANTHER" id="PTHR21210">
    <property type="entry name" value="TRNA (URACIL-O(2)-)-METHYLTRANSFERASE-RELATED"/>
    <property type="match status" value="1"/>
</dbReference>
<dbReference type="GO" id="GO:0005737">
    <property type="term" value="C:cytoplasm"/>
    <property type="evidence" value="ECO:0007669"/>
    <property type="project" value="UniProtKB-SubCell"/>
</dbReference>
<name>A0A367KSZ2_RHIST</name>
<proteinExistence type="inferred from homology"/>
<comment type="similarity">
    <text evidence="3 12">Belongs to the TRM44 family.</text>
</comment>
<keyword evidence="10 12" id="KW-0819">tRNA processing</keyword>
<evidence type="ECO:0000256" key="1">
    <source>
        <dbReference type="ARBA" id="ARBA00002778"/>
    </source>
</evidence>
<dbReference type="SUPFAM" id="SSF53335">
    <property type="entry name" value="S-adenosyl-L-methionine-dependent methyltransferases"/>
    <property type="match status" value="1"/>
</dbReference>
<evidence type="ECO:0000256" key="2">
    <source>
        <dbReference type="ARBA" id="ARBA00004496"/>
    </source>
</evidence>
<comment type="subcellular location">
    <subcellularLocation>
        <location evidence="2 12">Cytoplasm</location>
    </subcellularLocation>
</comment>
<dbReference type="PANTHER" id="PTHR21210:SF0">
    <property type="entry name" value="TRNA (URACIL-O(2)-)-METHYLTRANSFERASE-RELATED"/>
    <property type="match status" value="1"/>
</dbReference>
<evidence type="ECO:0000256" key="7">
    <source>
        <dbReference type="ARBA" id="ARBA00022603"/>
    </source>
</evidence>
<accession>A0A367KSZ2</accession>
<keyword evidence="7 12" id="KW-0489">Methyltransferase</keyword>
<evidence type="ECO:0000256" key="6">
    <source>
        <dbReference type="ARBA" id="ARBA00022490"/>
    </source>
</evidence>
<reference evidence="14 15" key="1">
    <citation type="journal article" date="2018" name="G3 (Bethesda)">
        <title>Phylogenetic and Phylogenomic Definition of Rhizopus Species.</title>
        <authorList>
            <person name="Gryganskyi A.P."/>
            <person name="Golan J."/>
            <person name="Dolatabadi S."/>
            <person name="Mondo S."/>
            <person name="Robb S."/>
            <person name="Idnurm A."/>
            <person name="Muszewska A."/>
            <person name="Steczkiewicz K."/>
            <person name="Masonjones S."/>
            <person name="Liao H.L."/>
            <person name="Gajdeczka M.T."/>
            <person name="Anike F."/>
            <person name="Vuek A."/>
            <person name="Anishchenko I.M."/>
            <person name="Voigt K."/>
            <person name="de Hoog G.S."/>
            <person name="Smith M.E."/>
            <person name="Heitman J."/>
            <person name="Vilgalys R."/>
            <person name="Stajich J.E."/>
        </authorList>
    </citation>
    <scope>NUCLEOTIDE SEQUENCE [LARGE SCALE GENOMIC DNA]</scope>
    <source>
        <strain evidence="14 15">LSU 92-RS-03</strain>
    </source>
</reference>
<dbReference type="EC" id="2.1.1.211" evidence="4 12"/>
<dbReference type="AlphaFoldDB" id="A0A367KSZ2"/>
<gene>
    <name evidence="14" type="primary">TRMT44</name>
    <name evidence="14" type="ORF">CU098_011610</name>
</gene>
<evidence type="ECO:0000256" key="8">
    <source>
        <dbReference type="ARBA" id="ARBA00022679"/>
    </source>
</evidence>
<keyword evidence="6 12" id="KW-0963">Cytoplasm</keyword>
<organism evidence="14 15">
    <name type="scientific">Rhizopus stolonifer</name>
    <name type="common">Rhizopus nigricans</name>
    <dbReference type="NCBI Taxonomy" id="4846"/>
    <lineage>
        <taxon>Eukaryota</taxon>
        <taxon>Fungi</taxon>
        <taxon>Fungi incertae sedis</taxon>
        <taxon>Mucoromycota</taxon>
        <taxon>Mucoromycotina</taxon>
        <taxon>Mucoromycetes</taxon>
        <taxon>Mucorales</taxon>
        <taxon>Mucorineae</taxon>
        <taxon>Rhizopodaceae</taxon>
        <taxon>Rhizopus</taxon>
    </lineage>
</organism>